<accession>A0A2H0LRA1</accession>
<gene>
    <name evidence="8" type="ORF">COV74_02650</name>
</gene>
<feature type="transmembrane region" description="Helical" evidence="6">
    <location>
        <begin position="41"/>
        <end position="68"/>
    </location>
</feature>
<evidence type="ECO:0000256" key="6">
    <source>
        <dbReference type="RuleBase" id="RU366058"/>
    </source>
</evidence>
<evidence type="ECO:0000256" key="1">
    <source>
        <dbReference type="ARBA" id="ARBA00004651"/>
    </source>
</evidence>
<dbReference type="PANTHER" id="PTHR12677">
    <property type="entry name" value="GOLGI APPARATUS MEMBRANE PROTEIN TVP38-RELATED"/>
    <property type="match status" value="1"/>
</dbReference>
<name>A0A2H0LRA1_9BACT</name>
<keyword evidence="5 6" id="KW-0472">Membrane</keyword>
<dbReference type="InterPro" id="IPR015414">
    <property type="entry name" value="TMEM64"/>
</dbReference>
<dbReference type="Proteomes" id="UP000230859">
    <property type="component" value="Unassembled WGS sequence"/>
</dbReference>
<feature type="domain" description="VTT" evidence="7">
    <location>
        <begin position="68"/>
        <end position="186"/>
    </location>
</feature>
<evidence type="ECO:0000313" key="8">
    <source>
        <dbReference type="EMBL" id="PIQ86942.1"/>
    </source>
</evidence>
<evidence type="ECO:0000256" key="4">
    <source>
        <dbReference type="ARBA" id="ARBA00022989"/>
    </source>
</evidence>
<dbReference type="Pfam" id="PF09335">
    <property type="entry name" value="VTT_dom"/>
    <property type="match status" value="1"/>
</dbReference>
<evidence type="ECO:0000256" key="2">
    <source>
        <dbReference type="ARBA" id="ARBA00022475"/>
    </source>
</evidence>
<feature type="transmembrane region" description="Helical" evidence="6">
    <location>
        <begin position="12"/>
        <end position="29"/>
    </location>
</feature>
<reference evidence="8 9" key="1">
    <citation type="submission" date="2017-09" db="EMBL/GenBank/DDBJ databases">
        <title>Depth-based differentiation of microbial function through sediment-hosted aquifers and enrichment of novel symbionts in the deep terrestrial subsurface.</title>
        <authorList>
            <person name="Probst A.J."/>
            <person name="Ladd B."/>
            <person name="Jarett J.K."/>
            <person name="Geller-Mcgrath D.E."/>
            <person name="Sieber C.M."/>
            <person name="Emerson J.B."/>
            <person name="Anantharaman K."/>
            <person name="Thomas B.C."/>
            <person name="Malmstrom R."/>
            <person name="Stieglmeier M."/>
            <person name="Klingl A."/>
            <person name="Woyke T."/>
            <person name="Ryan C.M."/>
            <person name="Banfield J.F."/>
        </authorList>
    </citation>
    <scope>NUCLEOTIDE SEQUENCE [LARGE SCALE GENOMIC DNA]</scope>
    <source>
        <strain evidence="8">CG11_big_fil_rev_8_21_14_0_20_45_26</strain>
    </source>
</reference>
<evidence type="ECO:0000256" key="3">
    <source>
        <dbReference type="ARBA" id="ARBA00022692"/>
    </source>
</evidence>
<feature type="transmembrane region" description="Helical" evidence="6">
    <location>
        <begin position="166"/>
        <end position="186"/>
    </location>
</feature>
<feature type="transmembrane region" description="Helical" evidence="6">
    <location>
        <begin position="88"/>
        <end position="109"/>
    </location>
</feature>
<feature type="transmembrane region" description="Helical" evidence="6">
    <location>
        <begin position="206"/>
        <end position="224"/>
    </location>
</feature>
<sequence>MPTDASYTKKARLKIAGLLIAVGILLFLTKYFHVQDLAKQALAWIAGLGPAGIAAYMMLYILACVFLIPGSILTLGAGILFGVWHGSIIVSVAATLGATAAFLTGRYLARDWVARQMTGNAKFQAVDQAVAREGWKIVGLTRLSPVFPFNVLNYTFGLTNVSLQDYVLASWIGMMPGTVMYVYIGSLAGDLAQLSVHGHERTPLEWGLYLIGLAATVMVTIYVTRIAKRALQTKISEEKQ</sequence>
<dbReference type="AlphaFoldDB" id="A0A2H0LRA1"/>
<evidence type="ECO:0000313" key="9">
    <source>
        <dbReference type="Proteomes" id="UP000230859"/>
    </source>
</evidence>
<dbReference type="PANTHER" id="PTHR12677:SF59">
    <property type="entry name" value="GOLGI APPARATUS MEMBRANE PROTEIN TVP38-RELATED"/>
    <property type="match status" value="1"/>
</dbReference>
<organism evidence="8 9">
    <name type="scientific">Candidatus Abzuiibacterium crystallinum</name>
    <dbReference type="NCBI Taxonomy" id="1974748"/>
    <lineage>
        <taxon>Bacteria</taxon>
        <taxon>Pseudomonadati</taxon>
        <taxon>Candidatus Omnitrophota</taxon>
        <taxon>Candidatus Abzuiibacterium</taxon>
    </lineage>
</organism>
<comment type="subcellular location">
    <subcellularLocation>
        <location evidence="1 6">Cell membrane</location>
        <topology evidence="1 6">Multi-pass membrane protein</topology>
    </subcellularLocation>
</comment>
<keyword evidence="4 6" id="KW-1133">Transmembrane helix</keyword>
<keyword evidence="2 6" id="KW-1003">Cell membrane</keyword>
<dbReference type="EMBL" id="PCVY01000023">
    <property type="protein sequence ID" value="PIQ86942.1"/>
    <property type="molecule type" value="Genomic_DNA"/>
</dbReference>
<proteinExistence type="inferred from homology"/>
<evidence type="ECO:0000256" key="5">
    <source>
        <dbReference type="ARBA" id="ARBA00023136"/>
    </source>
</evidence>
<protein>
    <recommendedName>
        <fullName evidence="6">TVP38/TMEM64 family membrane protein</fullName>
    </recommendedName>
</protein>
<evidence type="ECO:0000259" key="7">
    <source>
        <dbReference type="Pfam" id="PF09335"/>
    </source>
</evidence>
<keyword evidence="3 6" id="KW-0812">Transmembrane</keyword>
<comment type="similarity">
    <text evidence="6">Belongs to the TVP38/TMEM64 family.</text>
</comment>
<dbReference type="InterPro" id="IPR032816">
    <property type="entry name" value="VTT_dom"/>
</dbReference>
<dbReference type="GO" id="GO:0005886">
    <property type="term" value="C:plasma membrane"/>
    <property type="evidence" value="ECO:0007669"/>
    <property type="project" value="UniProtKB-SubCell"/>
</dbReference>
<comment type="caution">
    <text evidence="8">The sequence shown here is derived from an EMBL/GenBank/DDBJ whole genome shotgun (WGS) entry which is preliminary data.</text>
</comment>